<accession>A0A0H3WQ47</accession>
<evidence type="ECO:0000256" key="1">
    <source>
        <dbReference type="SAM" id="SignalP"/>
    </source>
</evidence>
<dbReference type="AlphaFoldDB" id="A0A0H3WQ47"/>
<reference evidence="2" key="1">
    <citation type="submission" date="2016-06" db="EMBL/GenBank/DDBJ databases">
        <title>Complete Genome Sequence of Pandoraea faecigallinarum DSM-23572.</title>
        <authorList>
            <person name="Yong D."/>
            <person name="Ee R."/>
            <person name="Lim Y.-L."/>
            <person name="Yin W.-F."/>
            <person name="Chan K.-G."/>
        </authorList>
    </citation>
    <scope>NUCLEOTIDE SEQUENCE</scope>
    <source>
        <strain evidence="2">DSM 23572</strain>
    </source>
</reference>
<evidence type="ECO:0000313" key="2">
    <source>
        <dbReference type="EMBL" id="AKM30289.1"/>
    </source>
</evidence>
<dbReference type="Gene3D" id="3.10.450.50">
    <property type="match status" value="1"/>
</dbReference>
<organism evidence="2 3">
    <name type="scientific">Pandoraea faecigallinarum</name>
    <dbReference type="NCBI Taxonomy" id="656179"/>
    <lineage>
        <taxon>Bacteria</taxon>
        <taxon>Pseudomonadati</taxon>
        <taxon>Pseudomonadota</taxon>
        <taxon>Betaproteobacteria</taxon>
        <taxon>Burkholderiales</taxon>
        <taxon>Burkholderiaceae</taxon>
        <taxon>Pandoraea</taxon>
    </lineage>
</organism>
<dbReference type="STRING" id="656179.AB870_09515"/>
<gene>
    <name evidence="2" type="ORF">AB870_09515</name>
</gene>
<dbReference type="OrthoDB" id="9798905at2"/>
<protein>
    <submittedName>
        <fullName evidence="2">Uncharacterized protein</fullName>
    </submittedName>
</protein>
<dbReference type="PIRSF" id="PIRSF004649">
    <property type="entry name" value="MlaC"/>
    <property type="match status" value="1"/>
</dbReference>
<feature type="signal peptide" evidence="1">
    <location>
        <begin position="1"/>
        <end position="24"/>
    </location>
</feature>
<dbReference type="Pfam" id="PF05494">
    <property type="entry name" value="MlaC"/>
    <property type="match status" value="1"/>
</dbReference>
<dbReference type="EMBL" id="CP011807">
    <property type="protein sequence ID" value="AKM30289.1"/>
    <property type="molecule type" value="Genomic_DNA"/>
</dbReference>
<evidence type="ECO:0000313" key="3">
    <source>
        <dbReference type="Proteomes" id="UP000035651"/>
    </source>
</evidence>
<keyword evidence="3" id="KW-1185">Reference proteome</keyword>
<name>A0A0H3WQ47_9BURK</name>
<dbReference type="PATRIC" id="fig|656179.3.peg.2031"/>
<dbReference type="InterPro" id="IPR008869">
    <property type="entry name" value="MlaC/ttg2D"/>
</dbReference>
<dbReference type="Gene3D" id="1.10.10.640">
    <property type="entry name" value="phospholipid-binding protein"/>
    <property type="match status" value="1"/>
</dbReference>
<dbReference type="Proteomes" id="UP000035651">
    <property type="component" value="Chromosome"/>
</dbReference>
<proteinExistence type="predicted"/>
<dbReference type="KEGG" id="pfg:AB870_09515"/>
<dbReference type="RefSeq" id="WP_047906172.1">
    <property type="nucleotide sequence ID" value="NZ_CP011807.3"/>
</dbReference>
<keyword evidence="1" id="KW-0732">Signal</keyword>
<dbReference type="PANTHER" id="PTHR36573:SF1">
    <property type="entry name" value="INTERMEMBRANE PHOSPHOLIPID TRANSPORT SYSTEM BINDING PROTEIN MLAC"/>
    <property type="match status" value="1"/>
</dbReference>
<feature type="chain" id="PRO_5005203276" evidence="1">
    <location>
        <begin position="25"/>
        <end position="207"/>
    </location>
</feature>
<dbReference type="PANTHER" id="PTHR36573">
    <property type="entry name" value="INTERMEMBRANE PHOSPHOLIPID TRANSPORT SYSTEM BINDING PROTEIN MLAC"/>
    <property type="match status" value="1"/>
</dbReference>
<sequence>MKKFWLIPVMAFMTYTAAAGSAMAQAQSPDALVKQTVTEVMAAAKSDPNIQKGDLNSITRLVEQKILPHADFTKTTQLATGQAWRQATPQQREQLTSQFKTLLLRTYAGAIAQIRDQQVNYKPYRGQPGDTDAVVYTDVINNGQPIELDYRLYKTSSGEWKLYDLNVLGAWLVQTYRNQFAEKVSQSGVDGLIQFLTERNKQLAGGK</sequence>